<protein>
    <submittedName>
        <fullName evidence="1">Uncharacterized protein</fullName>
    </submittedName>
</protein>
<organism evidence="1">
    <name type="scientific">Rhizophora mucronata</name>
    <name type="common">Asiatic mangrove</name>
    <dbReference type="NCBI Taxonomy" id="61149"/>
    <lineage>
        <taxon>Eukaryota</taxon>
        <taxon>Viridiplantae</taxon>
        <taxon>Streptophyta</taxon>
        <taxon>Embryophyta</taxon>
        <taxon>Tracheophyta</taxon>
        <taxon>Spermatophyta</taxon>
        <taxon>Magnoliopsida</taxon>
        <taxon>eudicotyledons</taxon>
        <taxon>Gunneridae</taxon>
        <taxon>Pentapetalae</taxon>
        <taxon>rosids</taxon>
        <taxon>fabids</taxon>
        <taxon>Malpighiales</taxon>
        <taxon>Rhizophoraceae</taxon>
        <taxon>Rhizophora</taxon>
    </lineage>
</organism>
<name>A0A2P2NW43_RHIMU</name>
<evidence type="ECO:0000313" key="1">
    <source>
        <dbReference type="EMBL" id="MBX46714.1"/>
    </source>
</evidence>
<proteinExistence type="predicted"/>
<accession>A0A2P2NW43</accession>
<dbReference type="EMBL" id="GGEC01066230">
    <property type="protein sequence ID" value="MBX46714.1"/>
    <property type="molecule type" value="Transcribed_RNA"/>
</dbReference>
<sequence>MASSNAFFSSCCSSL</sequence>
<reference evidence="1" key="1">
    <citation type="submission" date="2018-02" db="EMBL/GenBank/DDBJ databases">
        <title>Rhizophora mucronata_Transcriptome.</title>
        <authorList>
            <person name="Meera S.P."/>
            <person name="Sreeshan A."/>
            <person name="Augustine A."/>
        </authorList>
    </citation>
    <scope>NUCLEOTIDE SEQUENCE</scope>
    <source>
        <tissue evidence="1">Leaf</tissue>
    </source>
</reference>